<reference evidence="2" key="1">
    <citation type="submission" date="2020-11" db="EMBL/GenBank/DDBJ databases">
        <authorList>
            <person name="Whitehead M."/>
        </authorList>
    </citation>
    <scope>NUCLEOTIDE SEQUENCE</scope>
    <source>
        <strain evidence="2">EGII</strain>
    </source>
</reference>
<name>A0A811V7H8_CERCA</name>
<dbReference type="EMBL" id="CAJHJT010000034">
    <property type="protein sequence ID" value="CAD7005766.1"/>
    <property type="molecule type" value="Genomic_DNA"/>
</dbReference>
<comment type="caution">
    <text evidence="2">The sequence shown here is derived from an EMBL/GenBank/DDBJ whole genome shotgun (WGS) entry which is preliminary data.</text>
</comment>
<evidence type="ECO:0000256" key="1">
    <source>
        <dbReference type="SAM" id="MobiDB-lite"/>
    </source>
</evidence>
<evidence type="ECO:0000313" key="2">
    <source>
        <dbReference type="EMBL" id="CAD7005766.1"/>
    </source>
</evidence>
<feature type="region of interest" description="Disordered" evidence="1">
    <location>
        <begin position="97"/>
        <end position="116"/>
    </location>
</feature>
<keyword evidence="3" id="KW-1185">Reference proteome</keyword>
<feature type="region of interest" description="Disordered" evidence="1">
    <location>
        <begin position="125"/>
        <end position="154"/>
    </location>
</feature>
<evidence type="ECO:0000313" key="3">
    <source>
        <dbReference type="Proteomes" id="UP000606786"/>
    </source>
</evidence>
<dbReference type="AlphaFoldDB" id="A0A811V7H8"/>
<organism evidence="2 3">
    <name type="scientific">Ceratitis capitata</name>
    <name type="common">Mediterranean fruit fly</name>
    <name type="synonym">Tephritis capitata</name>
    <dbReference type="NCBI Taxonomy" id="7213"/>
    <lineage>
        <taxon>Eukaryota</taxon>
        <taxon>Metazoa</taxon>
        <taxon>Ecdysozoa</taxon>
        <taxon>Arthropoda</taxon>
        <taxon>Hexapoda</taxon>
        <taxon>Insecta</taxon>
        <taxon>Pterygota</taxon>
        <taxon>Neoptera</taxon>
        <taxon>Endopterygota</taxon>
        <taxon>Diptera</taxon>
        <taxon>Brachycera</taxon>
        <taxon>Muscomorpha</taxon>
        <taxon>Tephritoidea</taxon>
        <taxon>Tephritidae</taxon>
        <taxon>Ceratitis</taxon>
        <taxon>Ceratitis</taxon>
    </lineage>
</organism>
<protein>
    <submittedName>
        <fullName evidence="2">(Mediterranean fruit fly) hypothetical protein</fullName>
    </submittedName>
</protein>
<dbReference type="OrthoDB" id="7882921at2759"/>
<dbReference type="Proteomes" id="UP000606786">
    <property type="component" value="Unassembled WGS sequence"/>
</dbReference>
<accession>A0A811V7H8</accession>
<sequence length="205" mass="21108">MAIPFYEPRQQAASECDQVDGHFPPAPSSPAIPLPTANFQSAANANQTPPVARSCTTTANMSTATVSLSASTATRTPSTVSRTSTITTAQVTNSSITANTSGSSTHVSADPSNSTTAFTIPSDNHPISAASFSPNSANTETTQTTFSTAASSTSPEPLPWKLLAVSMCKALKQYYEQTNSPDVFTTAIIEILPTGSPTQSSAAGN</sequence>
<gene>
    <name evidence="2" type="ORF">CCAP1982_LOCUS14114</name>
</gene>
<feature type="compositionally biased region" description="Low complexity" evidence="1">
    <location>
        <begin position="136"/>
        <end position="154"/>
    </location>
</feature>
<dbReference type="KEGG" id="ccat:101463229"/>
<proteinExistence type="predicted"/>